<evidence type="ECO:0000313" key="2">
    <source>
        <dbReference type="Proteomes" id="UP000198211"/>
    </source>
</evidence>
<protein>
    <submittedName>
        <fullName evidence="1">Uncharacterized protein</fullName>
    </submittedName>
</protein>
<dbReference type="AlphaFoldDB" id="A0A225X1X8"/>
<evidence type="ECO:0000313" key="1">
    <source>
        <dbReference type="EMBL" id="OWZ23672.1"/>
    </source>
</evidence>
<keyword evidence="2" id="KW-1185">Reference proteome</keyword>
<sequence length="105" mass="12024">MNRIRIALMNLFEKRCEKLASQLLWVMLLDPRVIGMDLCSKEEKIEANTQLLDAVVEVAADLIPVLLPTEAPIPRIPVQHPYLLNGHFLQQGILWLRKAAHCTRM</sequence>
<reference evidence="2" key="1">
    <citation type="submission" date="2017-03" db="EMBL/GenBank/DDBJ databases">
        <title>Phytopthora megakarya and P. palmivora, two closely related causual agents of cacao black pod achieved similar genome size and gene model numbers by different mechanisms.</title>
        <authorList>
            <person name="Ali S."/>
            <person name="Shao J."/>
            <person name="Larry D.J."/>
            <person name="Kronmiller B."/>
            <person name="Shen D."/>
            <person name="Strem M.D."/>
            <person name="Melnick R.L."/>
            <person name="Guiltinan M.J."/>
            <person name="Tyler B.M."/>
            <person name="Meinhardt L.W."/>
            <person name="Bailey B.A."/>
        </authorList>
    </citation>
    <scope>NUCLEOTIDE SEQUENCE [LARGE SCALE GENOMIC DNA]</scope>
    <source>
        <strain evidence="2">zdho120</strain>
    </source>
</reference>
<name>A0A225X1X8_9STRA</name>
<comment type="caution">
    <text evidence="1">The sequence shown here is derived from an EMBL/GenBank/DDBJ whole genome shotgun (WGS) entry which is preliminary data.</text>
</comment>
<dbReference type="Proteomes" id="UP000198211">
    <property type="component" value="Unassembled WGS sequence"/>
</dbReference>
<accession>A0A225X1X8</accession>
<proteinExistence type="predicted"/>
<dbReference type="EMBL" id="NBNE01000050">
    <property type="protein sequence ID" value="OWZ23672.1"/>
    <property type="molecule type" value="Genomic_DNA"/>
</dbReference>
<gene>
    <name evidence="1" type="ORF">PHMEG_0001402</name>
</gene>
<organism evidence="1 2">
    <name type="scientific">Phytophthora megakarya</name>
    <dbReference type="NCBI Taxonomy" id="4795"/>
    <lineage>
        <taxon>Eukaryota</taxon>
        <taxon>Sar</taxon>
        <taxon>Stramenopiles</taxon>
        <taxon>Oomycota</taxon>
        <taxon>Peronosporomycetes</taxon>
        <taxon>Peronosporales</taxon>
        <taxon>Peronosporaceae</taxon>
        <taxon>Phytophthora</taxon>
    </lineage>
</organism>